<dbReference type="EMBL" id="KZ679129">
    <property type="protein sequence ID" value="PTB78133.1"/>
    <property type="molecule type" value="Genomic_DNA"/>
</dbReference>
<gene>
    <name evidence="1" type="ORF">M440DRAFT_1461367</name>
</gene>
<evidence type="ECO:0000313" key="2">
    <source>
        <dbReference type="Proteomes" id="UP000240760"/>
    </source>
</evidence>
<organism evidence="1 2">
    <name type="scientific">Trichoderma longibrachiatum ATCC 18648</name>
    <dbReference type="NCBI Taxonomy" id="983965"/>
    <lineage>
        <taxon>Eukaryota</taxon>
        <taxon>Fungi</taxon>
        <taxon>Dikarya</taxon>
        <taxon>Ascomycota</taxon>
        <taxon>Pezizomycotina</taxon>
        <taxon>Sordariomycetes</taxon>
        <taxon>Hypocreomycetidae</taxon>
        <taxon>Hypocreales</taxon>
        <taxon>Hypocreaceae</taxon>
        <taxon>Trichoderma</taxon>
    </lineage>
</organism>
<keyword evidence="2" id="KW-1185">Reference proteome</keyword>
<name>A0A2T4C993_TRILO</name>
<sequence>MHQDVRRGRGIMPWGWTEGRPIDASNPGCLWQASQGSMRHEGLLQLTPFADHIRINRRIAATRRVIISGLMIAKVAAAVAVPLQPASQIYIHLDITRPVLADPICKQCFRTRGSKGTPAGSLVALGNSTLLGTAAPADLILQVSLSARRGLLVGAGLIKLIVVILRASSPVSKNGRVEN</sequence>
<dbReference type="Proteomes" id="UP000240760">
    <property type="component" value="Unassembled WGS sequence"/>
</dbReference>
<accession>A0A2T4C993</accession>
<reference evidence="1 2" key="1">
    <citation type="submission" date="2016-07" db="EMBL/GenBank/DDBJ databases">
        <title>Multiple horizontal gene transfer events from other fungi enriched the ability of initially mycotrophic Trichoderma (Ascomycota) to feed on dead plant biomass.</title>
        <authorList>
            <consortium name="DOE Joint Genome Institute"/>
            <person name="Aerts A."/>
            <person name="Atanasova L."/>
            <person name="Chenthamara K."/>
            <person name="Zhang J."/>
            <person name="Grujic M."/>
            <person name="Henrissat B."/>
            <person name="Kuo A."/>
            <person name="Salamov A."/>
            <person name="Lipzen A."/>
            <person name="Labutti K."/>
            <person name="Barry K."/>
            <person name="Miao Y."/>
            <person name="Rahimi M.J."/>
            <person name="Shen Q."/>
            <person name="Grigoriev I.V."/>
            <person name="Kubicek C.P."/>
            <person name="Druzhinina I.S."/>
        </authorList>
    </citation>
    <scope>NUCLEOTIDE SEQUENCE [LARGE SCALE GENOMIC DNA]</scope>
    <source>
        <strain evidence="1 2">ATCC 18648</strain>
    </source>
</reference>
<evidence type="ECO:0000313" key="1">
    <source>
        <dbReference type="EMBL" id="PTB78133.1"/>
    </source>
</evidence>
<proteinExistence type="predicted"/>
<protein>
    <submittedName>
        <fullName evidence="1">Uncharacterized protein</fullName>
    </submittedName>
</protein>
<dbReference type="AlphaFoldDB" id="A0A2T4C993"/>